<dbReference type="PIRSF" id="PIRSF018249">
    <property type="entry name" value="MyrA_prd"/>
    <property type="match status" value="1"/>
</dbReference>
<dbReference type="RefSeq" id="WP_068366426.1">
    <property type="nucleotide sequence ID" value="NZ_FOJN01000022.1"/>
</dbReference>
<feature type="binding site" evidence="1">
    <location>
        <position position="27"/>
    </location>
    <ligand>
        <name>Zn(2+)</name>
        <dbReference type="ChEBI" id="CHEBI:29105"/>
    </ligand>
</feature>
<dbReference type="GO" id="GO:0008168">
    <property type="term" value="F:methyltransferase activity"/>
    <property type="evidence" value="ECO:0007669"/>
    <property type="project" value="UniProtKB-KW"/>
</dbReference>
<feature type="binding site" evidence="2">
    <location>
        <position position="183"/>
    </location>
    <ligand>
        <name>S-adenosyl-L-methionine</name>
        <dbReference type="ChEBI" id="CHEBI:59789"/>
    </ligand>
</feature>
<dbReference type="Proteomes" id="UP000182054">
    <property type="component" value="Unassembled WGS sequence"/>
</dbReference>
<dbReference type="Pfam" id="PF21302">
    <property type="entry name" value="Zn_ribbon_RlmA"/>
    <property type="match status" value="1"/>
</dbReference>
<dbReference type="InterPro" id="IPR041698">
    <property type="entry name" value="Methyltransf_25"/>
</dbReference>
<dbReference type="AlphaFoldDB" id="A0A1I0UED9"/>
<evidence type="ECO:0000259" key="4">
    <source>
        <dbReference type="Pfam" id="PF21302"/>
    </source>
</evidence>
<evidence type="ECO:0000256" key="2">
    <source>
        <dbReference type="PIRSR" id="PIRSR018249-2"/>
    </source>
</evidence>
<feature type="binding site" evidence="2">
    <location>
        <position position="71"/>
    </location>
    <ligand>
        <name>S-adenosyl-L-methionine</name>
        <dbReference type="ChEBI" id="CHEBI:59789"/>
    </ligand>
</feature>
<keyword evidence="5" id="KW-0489">Methyltransferase</keyword>
<sequence length="276" mass="28603">MIDEAVALLACPHCGAGLDADPPTLLCESGHTFDVARGGHVSLLSGGGGKFTGDSTEMVAARDRFLGSGLYDPIMDAVADVADGHRILDVGVGTGQYLARVLDTVGDSAVGVGVDVSKAAARRAARAHPRAASVVADVWTALPVRTGVIDTALSIFSPRNVPELARVLAPGGRLVVVTPTERHLQELVTALDLIRVDEHKTRRLGDSLAGTFDRTDRRAVGYPMSLAPEEVGAVVGMGPSARHVTPAELAARVTALPTPIEVTVAVTVSVYRPAAV</sequence>
<accession>A0A1I0UED9</accession>
<keyword evidence="1" id="KW-0862">Zinc</keyword>
<dbReference type="PANTHER" id="PTHR43591">
    <property type="entry name" value="METHYLTRANSFERASE"/>
    <property type="match status" value="1"/>
</dbReference>
<protein>
    <submittedName>
        <fullName evidence="5">23S rRNA m(1)G-748 methyltransferase</fullName>
    </submittedName>
</protein>
<feature type="binding site" evidence="1">
    <location>
        <position position="31"/>
    </location>
    <ligand>
        <name>Zn(2+)</name>
        <dbReference type="ChEBI" id="CHEBI:29105"/>
    </ligand>
</feature>
<evidence type="ECO:0000256" key="1">
    <source>
        <dbReference type="PIRSR" id="PIRSR018249-1"/>
    </source>
</evidence>
<keyword evidence="1" id="KW-0479">Metal-binding</keyword>
<dbReference type="CDD" id="cd02440">
    <property type="entry name" value="AdoMet_MTases"/>
    <property type="match status" value="1"/>
</dbReference>
<gene>
    <name evidence="5" type="ORF">SAMN05444374_12247</name>
</gene>
<dbReference type="Gene3D" id="3.40.50.150">
    <property type="entry name" value="Vaccinia Virus protein VP39"/>
    <property type="match status" value="1"/>
</dbReference>
<dbReference type="GO" id="GO:0046872">
    <property type="term" value="F:metal ion binding"/>
    <property type="evidence" value="ECO:0007669"/>
    <property type="project" value="UniProtKB-KW"/>
</dbReference>
<feature type="domain" description="23S rRNA (guanine(745)-N(1))-methyltransferase N-terminal" evidence="4">
    <location>
        <begin position="10"/>
        <end position="44"/>
    </location>
</feature>
<name>A0A1I0UED9_9NOCA</name>
<feature type="domain" description="Methyltransferase" evidence="3">
    <location>
        <begin position="87"/>
        <end position="172"/>
    </location>
</feature>
<dbReference type="SUPFAM" id="SSF53335">
    <property type="entry name" value="S-adenosyl-L-methionine-dependent methyltransferases"/>
    <property type="match status" value="1"/>
</dbReference>
<dbReference type="InterPro" id="IPR016718">
    <property type="entry name" value="rRNA_m1G-MeTrfase_A_prd"/>
</dbReference>
<dbReference type="GeneID" id="85487679"/>
<feature type="binding site" evidence="2">
    <location>
        <begin position="94"/>
        <end position="95"/>
    </location>
    <ligand>
        <name>S-adenosyl-L-methionine</name>
        <dbReference type="ChEBI" id="CHEBI:59789"/>
    </ligand>
</feature>
<dbReference type="OrthoDB" id="108476at2"/>
<reference evidence="5 6" key="1">
    <citation type="submission" date="2016-10" db="EMBL/GenBank/DDBJ databases">
        <authorList>
            <person name="de Groot N.N."/>
        </authorList>
    </citation>
    <scope>NUCLEOTIDE SEQUENCE [LARGE SCALE GENOMIC DNA]</scope>
    <source>
        <strain evidence="5 6">DSM 44908</strain>
    </source>
</reference>
<proteinExistence type="predicted"/>
<keyword evidence="5" id="KW-0808">Transferase</keyword>
<organism evidence="5 6">
    <name type="scientific">Rhodococcoides kroppenstedtii</name>
    <dbReference type="NCBI Taxonomy" id="293050"/>
    <lineage>
        <taxon>Bacteria</taxon>
        <taxon>Bacillati</taxon>
        <taxon>Actinomycetota</taxon>
        <taxon>Actinomycetes</taxon>
        <taxon>Mycobacteriales</taxon>
        <taxon>Nocardiaceae</taxon>
        <taxon>Rhodococcoides</taxon>
    </lineage>
</organism>
<evidence type="ECO:0000259" key="3">
    <source>
        <dbReference type="Pfam" id="PF13649"/>
    </source>
</evidence>
<keyword evidence="2" id="KW-0949">S-adenosyl-L-methionine</keyword>
<evidence type="ECO:0000313" key="5">
    <source>
        <dbReference type="EMBL" id="SFA62401.1"/>
    </source>
</evidence>
<dbReference type="InterPro" id="IPR029063">
    <property type="entry name" value="SAM-dependent_MTases_sf"/>
</dbReference>
<evidence type="ECO:0000313" key="6">
    <source>
        <dbReference type="Proteomes" id="UP000182054"/>
    </source>
</evidence>
<dbReference type="GO" id="GO:0032259">
    <property type="term" value="P:methylation"/>
    <property type="evidence" value="ECO:0007669"/>
    <property type="project" value="UniProtKB-KW"/>
</dbReference>
<dbReference type="Pfam" id="PF13649">
    <property type="entry name" value="Methyltransf_25"/>
    <property type="match status" value="1"/>
</dbReference>
<dbReference type="InterPro" id="IPR048647">
    <property type="entry name" value="RlmA_N"/>
</dbReference>
<dbReference type="EMBL" id="FOJN01000022">
    <property type="protein sequence ID" value="SFA62401.1"/>
    <property type="molecule type" value="Genomic_DNA"/>
</dbReference>